<keyword evidence="2" id="KW-0812">Transmembrane</keyword>
<feature type="compositionally biased region" description="Basic and acidic residues" evidence="1">
    <location>
        <begin position="281"/>
        <end position="291"/>
    </location>
</feature>
<dbReference type="OrthoDB" id="3265734at2759"/>
<keyword evidence="2" id="KW-1133">Transmembrane helix</keyword>
<keyword evidence="4" id="KW-1185">Reference proteome</keyword>
<accession>A0A9P5YGU7</accession>
<comment type="caution">
    <text evidence="3">The sequence shown here is derived from an EMBL/GenBank/DDBJ whole genome shotgun (WGS) entry which is preliminary data.</text>
</comment>
<keyword evidence="2" id="KW-0472">Membrane</keyword>
<reference evidence="3" key="1">
    <citation type="submission" date="2020-11" db="EMBL/GenBank/DDBJ databases">
        <authorList>
            <consortium name="DOE Joint Genome Institute"/>
            <person name="Ahrendt S."/>
            <person name="Riley R."/>
            <person name="Andreopoulos W."/>
            <person name="Labutti K."/>
            <person name="Pangilinan J."/>
            <person name="Ruiz-Duenas F.J."/>
            <person name="Barrasa J.M."/>
            <person name="Sanchez-Garcia M."/>
            <person name="Camarero S."/>
            <person name="Miyauchi S."/>
            <person name="Serrano A."/>
            <person name="Linde D."/>
            <person name="Babiker R."/>
            <person name="Drula E."/>
            <person name="Ayuso-Fernandez I."/>
            <person name="Pacheco R."/>
            <person name="Padilla G."/>
            <person name="Ferreira P."/>
            <person name="Barriuso J."/>
            <person name="Kellner H."/>
            <person name="Castanera R."/>
            <person name="Alfaro M."/>
            <person name="Ramirez L."/>
            <person name="Pisabarro A.G."/>
            <person name="Kuo A."/>
            <person name="Tritt A."/>
            <person name="Lipzen A."/>
            <person name="He G."/>
            <person name="Yan M."/>
            <person name="Ng V."/>
            <person name="Cullen D."/>
            <person name="Martin F."/>
            <person name="Rosso M.-N."/>
            <person name="Henrissat B."/>
            <person name="Hibbett D."/>
            <person name="Martinez A.T."/>
            <person name="Grigoriev I.V."/>
        </authorList>
    </citation>
    <scope>NUCLEOTIDE SEQUENCE</scope>
    <source>
        <strain evidence="3">CBS 247.69</strain>
    </source>
</reference>
<feature type="region of interest" description="Disordered" evidence="1">
    <location>
        <begin position="18"/>
        <end position="40"/>
    </location>
</feature>
<name>A0A9P5YGU7_9AGAR</name>
<feature type="transmembrane region" description="Helical" evidence="2">
    <location>
        <begin position="205"/>
        <end position="226"/>
    </location>
</feature>
<evidence type="ECO:0000313" key="4">
    <source>
        <dbReference type="Proteomes" id="UP000807353"/>
    </source>
</evidence>
<feature type="region of interest" description="Disordered" evidence="1">
    <location>
        <begin position="265"/>
        <end position="291"/>
    </location>
</feature>
<proteinExistence type="predicted"/>
<evidence type="ECO:0000256" key="1">
    <source>
        <dbReference type="SAM" id="MobiDB-lite"/>
    </source>
</evidence>
<dbReference type="Proteomes" id="UP000807353">
    <property type="component" value="Unassembled WGS sequence"/>
</dbReference>
<dbReference type="EMBL" id="MU150232">
    <property type="protein sequence ID" value="KAF9468702.1"/>
    <property type="molecule type" value="Genomic_DNA"/>
</dbReference>
<gene>
    <name evidence="3" type="ORF">BDZ94DRAFT_1246057</name>
</gene>
<protein>
    <submittedName>
        <fullName evidence="3">Uncharacterized protein</fullName>
    </submittedName>
</protein>
<dbReference type="AlphaFoldDB" id="A0A9P5YGU7"/>
<dbReference type="Gene3D" id="2.60.120.260">
    <property type="entry name" value="Galactose-binding domain-like"/>
    <property type="match status" value="1"/>
</dbReference>
<evidence type="ECO:0000313" key="3">
    <source>
        <dbReference type="EMBL" id="KAF9468702.1"/>
    </source>
</evidence>
<organism evidence="3 4">
    <name type="scientific">Collybia nuda</name>
    <dbReference type="NCBI Taxonomy" id="64659"/>
    <lineage>
        <taxon>Eukaryota</taxon>
        <taxon>Fungi</taxon>
        <taxon>Dikarya</taxon>
        <taxon>Basidiomycota</taxon>
        <taxon>Agaricomycotina</taxon>
        <taxon>Agaricomycetes</taxon>
        <taxon>Agaricomycetidae</taxon>
        <taxon>Agaricales</taxon>
        <taxon>Tricholomatineae</taxon>
        <taxon>Clitocybaceae</taxon>
        <taxon>Collybia</taxon>
    </lineage>
</organism>
<evidence type="ECO:0000256" key="2">
    <source>
        <dbReference type="SAM" id="Phobius"/>
    </source>
</evidence>
<sequence length="306" mass="33246">MELNTIYIDDRDTRVSYSDNSGWRESGDKEEFGSTTHGAGGDQNARAILTFTGTSVVVFGTVAKNTEGRSAYDIDGSMLNTFTNPISSSTMYQQIFFESGRLENKQHMLTIMPSFVGSGTFWLDYFKVTEVPVWLASNITFHVSQSIPAPPGSTTSMTGLTEPTANNTSPSVIIHSSTGVEPTQSLTAPTKTSSIPTMGGISTKAIIAGPIMGGAIVLSVIAFFVWRSYKRKKASYLLPTPMIIPNEPSRMGNASVHGARSFHKSRIVTTRLSRPPQPNVARRDTRSHAPLEETLPAYSENGRLLV</sequence>